<keyword evidence="2" id="KW-1133">Transmembrane helix</keyword>
<organism evidence="3 4">
    <name type="scientific">Ancylostoma ceylanicum</name>
    <dbReference type="NCBI Taxonomy" id="53326"/>
    <lineage>
        <taxon>Eukaryota</taxon>
        <taxon>Metazoa</taxon>
        <taxon>Ecdysozoa</taxon>
        <taxon>Nematoda</taxon>
        <taxon>Chromadorea</taxon>
        <taxon>Rhabditida</taxon>
        <taxon>Rhabditina</taxon>
        <taxon>Rhabditomorpha</taxon>
        <taxon>Strongyloidea</taxon>
        <taxon>Ancylostomatidae</taxon>
        <taxon>Ancylostomatinae</taxon>
        <taxon>Ancylostoma</taxon>
    </lineage>
</organism>
<evidence type="ECO:0000313" key="4">
    <source>
        <dbReference type="Proteomes" id="UP000024635"/>
    </source>
</evidence>
<reference evidence="4" key="1">
    <citation type="journal article" date="2015" name="Nat. Genet.">
        <title>The genome and transcriptome of the zoonotic hookworm Ancylostoma ceylanicum identify infection-specific gene families.</title>
        <authorList>
            <person name="Schwarz E.M."/>
            <person name="Hu Y."/>
            <person name="Antoshechkin I."/>
            <person name="Miller M.M."/>
            <person name="Sternberg P.W."/>
            <person name="Aroian R.V."/>
        </authorList>
    </citation>
    <scope>NUCLEOTIDE SEQUENCE</scope>
    <source>
        <strain evidence="4">HY135</strain>
    </source>
</reference>
<sequence length="163" mass="17308">MTPVDTTYTFSASVAFICSILAQKTCLFLPALLVRLKAAAATRTLINQSQLSSVRLVTQPWLTEATSTLVTGATSRSCNLTTATSEKKWPTATTPLLSNACNVMHSNTNTALSREEWPTAATPLLSYACNVMHDDATPPLPGEEWPTAATPSLGTRATSCTAT</sequence>
<keyword evidence="2" id="KW-0812">Transmembrane</keyword>
<dbReference type="EMBL" id="JARK01001469">
    <property type="protein sequence ID" value="EYB98218.1"/>
    <property type="molecule type" value="Genomic_DNA"/>
</dbReference>
<evidence type="ECO:0000256" key="1">
    <source>
        <dbReference type="SAM" id="MobiDB-lite"/>
    </source>
</evidence>
<feature type="compositionally biased region" description="Polar residues" evidence="1">
    <location>
        <begin position="149"/>
        <end position="163"/>
    </location>
</feature>
<dbReference type="Proteomes" id="UP000024635">
    <property type="component" value="Unassembled WGS sequence"/>
</dbReference>
<keyword evidence="4" id="KW-1185">Reference proteome</keyword>
<comment type="caution">
    <text evidence="3">The sequence shown here is derived from an EMBL/GenBank/DDBJ whole genome shotgun (WGS) entry which is preliminary data.</text>
</comment>
<keyword evidence="2" id="KW-0472">Membrane</keyword>
<gene>
    <name evidence="3" type="primary">Acey_s0133.g1775</name>
    <name evidence="3" type="ORF">Y032_0133g1775</name>
</gene>
<accession>A0A016T5H5</accession>
<evidence type="ECO:0000256" key="2">
    <source>
        <dbReference type="SAM" id="Phobius"/>
    </source>
</evidence>
<feature type="transmembrane region" description="Helical" evidence="2">
    <location>
        <begin position="12"/>
        <end position="34"/>
    </location>
</feature>
<proteinExistence type="predicted"/>
<name>A0A016T5H5_9BILA</name>
<feature type="region of interest" description="Disordered" evidence="1">
    <location>
        <begin position="138"/>
        <end position="163"/>
    </location>
</feature>
<dbReference type="AlphaFoldDB" id="A0A016T5H5"/>
<evidence type="ECO:0000313" key="3">
    <source>
        <dbReference type="EMBL" id="EYB98218.1"/>
    </source>
</evidence>
<protein>
    <submittedName>
        <fullName evidence="3">Uncharacterized protein</fullName>
    </submittedName>
</protein>